<evidence type="ECO:0000259" key="2">
    <source>
        <dbReference type="Pfam" id="PF10131"/>
    </source>
</evidence>
<feature type="transmembrane region" description="Helical" evidence="1">
    <location>
        <begin position="372"/>
        <end position="392"/>
    </location>
</feature>
<keyword evidence="1" id="KW-1133">Transmembrane helix</keyword>
<protein>
    <recommendedName>
        <fullName evidence="2">Membrane protein 6-pyruvoyl-tetrahydropterin synthase-related domain-containing protein</fullName>
    </recommendedName>
</protein>
<reference evidence="3 4" key="1">
    <citation type="journal article" date="2016" name="Nat. Commun.">
        <title>Thousands of microbial genomes shed light on interconnected biogeochemical processes in an aquifer system.</title>
        <authorList>
            <person name="Anantharaman K."/>
            <person name="Brown C.T."/>
            <person name="Hug L.A."/>
            <person name="Sharon I."/>
            <person name="Castelle C.J."/>
            <person name="Probst A.J."/>
            <person name="Thomas B.C."/>
            <person name="Singh A."/>
            <person name="Wilkins M.J."/>
            <person name="Karaoz U."/>
            <person name="Brodie E.L."/>
            <person name="Williams K.H."/>
            <person name="Hubbard S.S."/>
            <person name="Banfield J.F."/>
        </authorList>
    </citation>
    <scope>NUCLEOTIDE SEQUENCE [LARGE SCALE GENOMIC DNA]</scope>
</reference>
<dbReference type="Proteomes" id="UP000177199">
    <property type="component" value="Unassembled WGS sequence"/>
</dbReference>
<dbReference type="InterPro" id="IPR018776">
    <property type="entry name" value="Membrane_prot_PTPS-rel_domain"/>
</dbReference>
<feature type="transmembrane region" description="Helical" evidence="1">
    <location>
        <begin position="294"/>
        <end position="311"/>
    </location>
</feature>
<feature type="domain" description="Membrane protein 6-pyruvoyl-tetrahydropterin synthase-related" evidence="2">
    <location>
        <begin position="70"/>
        <end position="426"/>
    </location>
</feature>
<feature type="transmembrane region" description="Helical" evidence="1">
    <location>
        <begin position="332"/>
        <end position="352"/>
    </location>
</feature>
<feature type="transmembrane region" description="Helical" evidence="1">
    <location>
        <begin position="404"/>
        <end position="425"/>
    </location>
</feature>
<feature type="transmembrane region" description="Helical" evidence="1">
    <location>
        <begin position="83"/>
        <end position="114"/>
    </location>
</feature>
<organism evidence="3 4">
    <name type="scientific">Candidatus Roizmanbacteria bacterium RIFCSPHIGHO2_12_FULL_33_9</name>
    <dbReference type="NCBI Taxonomy" id="1802045"/>
    <lineage>
        <taxon>Bacteria</taxon>
        <taxon>Candidatus Roizmaniibacteriota</taxon>
    </lineage>
</organism>
<evidence type="ECO:0000256" key="1">
    <source>
        <dbReference type="SAM" id="Phobius"/>
    </source>
</evidence>
<feature type="transmembrane region" description="Helical" evidence="1">
    <location>
        <begin position="176"/>
        <end position="209"/>
    </location>
</feature>
<accession>A0A1F7HIY3</accession>
<comment type="caution">
    <text evidence="3">The sequence shown here is derived from an EMBL/GenBank/DDBJ whole genome shotgun (WGS) entry which is preliminary data.</text>
</comment>
<name>A0A1F7HIY3_9BACT</name>
<feature type="transmembrane region" description="Helical" evidence="1">
    <location>
        <begin position="121"/>
        <end position="142"/>
    </location>
</feature>
<evidence type="ECO:0000313" key="4">
    <source>
        <dbReference type="Proteomes" id="UP000177199"/>
    </source>
</evidence>
<dbReference type="EMBL" id="MFZV01000018">
    <property type="protein sequence ID" value="OGK31171.1"/>
    <property type="molecule type" value="Genomic_DNA"/>
</dbReference>
<feature type="transmembrane region" description="Helical" evidence="1">
    <location>
        <begin position="221"/>
        <end position="237"/>
    </location>
</feature>
<proteinExistence type="predicted"/>
<dbReference type="Pfam" id="PF10131">
    <property type="entry name" value="PTPS_related"/>
    <property type="match status" value="1"/>
</dbReference>
<feature type="transmembrane region" description="Helical" evidence="1">
    <location>
        <begin position="7"/>
        <end position="25"/>
    </location>
</feature>
<sequence>MLKLKKVFYFFLVLIISIPSFISLLNNSYFSMHDDTHVARLFLLDKGISQGYIFPRWVDIMGFNHGYPWFNFYPPLVYYVGEFFHLLGFSLIWSIKLTFILGFVLAAYGIFLLIKKFTNKLFAILGSVLYTYFFYHGVLIYVRGALSEFFSLSILPFVFLGLENLKNKPNLKNSILFAIPIALLILTHPLIAFPTIIYIFLFVLFYLLVQSFERLDFLKKGLLSGLIGLSLSAFYWLPSMIERKFTLINSVFNKELSLYNLHYVCPEQFLTSNWGYGGSIPGCADGLTFQIGKTHILALLLSILGVGLLILQRHSRSARLANRNWDDSKTKLKYYFFFLFLTFFSIFMTTQYSSIIWDNISYLSYLQFPWRFLTFATLFIPITSAYGIYLLFEAVKSKVIFRHFSLLFIIFYSLLVILVVSRYFIPQNYIDKSEKDLISFEEISWRVSKSTFEFMPIGIKTTRSEFDTTIPNIRMIDIPKEPFEVIQGEAEVKHVENKFMNKKFLVTSNKNIIFRLNTFNFPGWKAYMDGKEIKISDDNDFKLITVNVPKGDNLLEFKFENTPVRNTGNIISWVSLVYVGYLLLSFKLKKIKS</sequence>
<gene>
    <name evidence="3" type="ORF">A3F29_01125</name>
</gene>
<keyword evidence="1" id="KW-0472">Membrane</keyword>
<keyword evidence="1" id="KW-0812">Transmembrane</keyword>
<feature type="transmembrane region" description="Helical" evidence="1">
    <location>
        <begin position="570"/>
        <end position="588"/>
    </location>
</feature>
<dbReference type="AlphaFoldDB" id="A0A1F7HIY3"/>
<evidence type="ECO:0000313" key="3">
    <source>
        <dbReference type="EMBL" id="OGK31171.1"/>
    </source>
</evidence>